<dbReference type="GeneID" id="116413188"/>
<sequence>MVPAHVETVDGSQWQNIDNSDEKDKYIGYNIEKVESRQSLRGIHISETPRVKIIAEKFSKLKKNNVELRKLDEKVVCVEYDVYVGDNMSKPQQTMRAFFSIKPACKEEEKGKTFKESVTPSVVPSKIKQTFEIGDEDLKKSKEKEIEMIDGKISENRSYLDDLKKILKHNHAVAKKNKNTLDLMSLYEMAKKEVAPLNSNSNLLSKAELEEIKDLILNKCASSVQGISRRRVKRELDSEFGKERGVLSQSLVAELMREGNV</sequence>
<gene>
    <name evidence="2" type="primary">LOC116413188</name>
</gene>
<organism evidence="1 2">
    <name type="scientific">Galleria mellonella</name>
    <name type="common">Greater wax moth</name>
    <dbReference type="NCBI Taxonomy" id="7137"/>
    <lineage>
        <taxon>Eukaryota</taxon>
        <taxon>Metazoa</taxon>
        <taxon>Ecdysozoa</taxon>
        <taxon>Arthropoda</taxon>
        <taxon>Hexapoda</taxon>
        <taxon>Insecta</taxon>
        <taxon>Pterygota</taxon>
        <taxon>Neoptera</taxon>
        <taxon>Endopterygota</taxon>
        <taxon>Lepidoptera</taxon>
        <taxon>Glossata</taxon>
        <taxon>Ditrysia</taxon>
        <taxon>Pyraloidea</taxon>
        <taxon>Pyralidae</taxon>
        <taxon>Galleriinae</taxon>
        <taxon>Galleria</taxon>
    </lineage>
</organism>
<name>A0ABM3MVP7_GALME</name>
<accession>A0ABM3MVP7</accession>
<keyword evidence="1" id="KW-1185">Reference proteome</keyword>
<evidence type="ECO:0000313" key="2">
    <source>
        <dbReference type="RefSeq" id="XP_052755334.1"/>
    </source>
</evidence>
<reference evidence="2" key="1">
    <citation type="submission" date="2025-08" db="UniProtKB">
        <authorList>
            <consortium name="RefSeq"/>
        </authorList>
    </citation>
    <scope>IDENTIFICATION</scope>
    <source>
        <tissue evidence="2">Whole larvae</tissue>
    </source>
</reference>
<protein>
    <submittedName>
        <fullName evidence="2">Uncharacterized protein LOC116413188</fullName>
    </submittedName>
</protein>
<proteinExistence type="predicted"/>
<dbReference type="Proteomes" id="UP001652740">
    <property type="component" value="Unplaced"/>
</dbReference>
<dbReference type="RefSeq" id="XP_052755334.1">
    <property type="nucleotide sequence ID" value="XM_052899374.1"/>
</dbReference>
<evidence type="ECO:0000313" key="1">
    <source>
        <dbReference type="Proteomes" id="UP001652740"/>
    </source>
</evidence>